<dbReference type="InterPro" id="IPR010450">
    <property type="entry name" value="Nxph"/>
</dbReference>
<dbReference type="PANTHER" id="PTHR17103">
    <property type="entry name" value="NEUREXOPHILIN"/>
    <property type="match status" value="1"/>
</dbReference>
<dbReference type="Ensembl" id="ENSCABT00000006655.1">
    <property type="protein sequence ID" value="ENSCABP00000006101.1"/>
    <property type="gene ID" value="ENSCABG00000004603.1"/>
</dbReference>
<protein>
    <submittedName>
        <fullName evidence="5">Neurexophilin 4</fullName>
    </submittedName>
</protein>
<reference evidence="5" key="1">
    <citation type="submission" date="2025-08" db="UniProtKB">
        <authorList>
            <consortium name="Ensembl"/>
        </authorList>
    </citation>
    <scope>IDENTIFICATION</scope>
</reference>
<dbReference type="GO" id="GO:0098982">
    <property type="term" value="C:GABA-ergic synapse"/>
    <property type="evidence" value="ECO:0007669"/>
    <property type="project" value="Ensembl"/>
</dbReference>
<dbReference type="PANTHER" id="PTHR17103:SF10">
    <property type="entry name" value="NEUREXOPHILIN-4"/>
    <property type="match status" value="1"/>
</dbReference>
<name>A0A8C0IM19_CHEAB</name>
<dbReference type="Proteomes" id="UP000694404">
    <property type="component" value="Unplaced"/>
</dbReference>
<dbReference type="GO" id="GO:0005576">
    <property type="term" value="C:extracellular region"/>
    <property type="evidence" value="ECO:0007669"/>
    <property type="project" value="UniProtKB-SubCell"/>
</dbReference>
<accession>A0A8C0IM19</accession>
<dbReference type="GO" id="GO:0050804">
    <property type="term" value="P:modulation of chemical synaptic transmission"/>
    <property type="evidence" value="ECO:0007669"/>
    <property type="project" value="Ensembl"/>
</dbReference>
<keyword evidence="6" id="KW-1185">Reference proteome</keyword>
<evidence type="ECO:0000256" key="1">
    <source>
        <dbReference type="ARBA" id="ARBA00004613"/>
    </source>
</evidence>
<dbReference type="OMA" id="RVEYENT"/>
<feature type="compositionally biased region" description="Polar residues" evidence="4">
    <location>
        <begin position="14"/>
        <end position="23"/>
    </location>
</feature>
<sequence length="264" mass="29032">AGAVCPISRGPSETPENGSTAGSHITKTLGYLELGTSGLLKTLPPGALKPPPLTPARLFSGEPSKAKAGALSPWAWPRNQTGAEPPGQWVQRKPSLKMGRARKIFGWGDFYFNIKTLKFSLLVTGKIVDHVNGTFSVYFRHNSSSLGNVSVSIVPPGKVVEFDVLGPPPAPELQQATLPEAKEPRAFNCHVEYEKTNRARKNKPCLYDPAKVCFTEHTQSHAAWLCAKPFKVICIFVSFCSFDYKLVQKVCPDYNFQHDRPYFG</sequence>
<dbReference type="Pfam" id="PF06312">
    <property type="entry name" value="Neurexophilin"/>
    <property type="match status" value="1"/>
</dbReference>
<evidence type="ECO:0000256" key="4">
    <source>
        <dbReference type="SAM" id="MobiDB-lite"/>
    </source>
</evidence>
<feature type="region of interest" description="Disordered" evidence="4">
    <location>
        <begin position="1"/>
        <end position="23"/>
    </location>
</feature>
<gene>
    <name evidence="5" type="primary">NXPH4</name>
</gene>
<comment type="similarity">
    <text evidence="2">Belongs to the neurexophilin family.</text>
</comment>
<reference evidence="5" key="2">
    <citation type="submission" date="2025-09" db="UniProtKB">
        <authorList>
            <consortium name="Ensembl"/>
        </authorList>
    </citation>
    <scope>IDENTIFICATION</scope>
</reference>
<comment type="subcellular location">
    <subcellularLocation>
        <location evidence="1">Secreted</location>
    </subcellularLocation>
</comment>
<dbReference type="AlphaFoldDB" id="A0A8C0IM19"/>
<evidence type="ECO:0000256" key="3">
    <source>
        <dbReference type="ARBA" id="ARBA00022525"/>
    </source>
</evidence>
<organism evidence="5 6">
    <name type="scientific">Chelonoidis abingdonii</name>
    <name type="common">Abingdon island giant tortoise</name>
    <name type="synonym">Testudo abingdonii</name>
    <dbReference type="NCBI Taxonomy" id="106734"/>
    <lineage>
        <taxon>Eukaryota</taxon>
        <taxon>Metazoa</taxon>
        <taxon>Chordata</taxon>
        <taxon>Craniata</taxon>
        <taxon>Vertebrata</taxon>
        <taxon>Euteleostomi</taxon>
        <taxon>Archelosauria</taxon>
        <taxon>Testudinata</taxon>
        <taxon>Testudines</taxon>
        <taxon>Cryptodira</taxon>
        <taxon>Durocryptodira</taxon>
        <taxon>Testudinoidea</taxon>
        <taxon>Testudinidae</taxon>
        <taxon>Chelonoidis</taxon>
    </lineage>
</organism>
<dbReference type="InterPro" id="IPR026845">
    <property type="entry name" value="NXPH/NXPE"/>
</dbReference>
<dbReference type="GeneTree" id="ENSGT00950000182883"/>
<dbReference type="GO" id="GO:0005102">
    <property type="term" value="F:signaling receptor binding"/>
    <property type="evidence" value="ECO:0007669"/>
    <property type="project" value="TreeGrafter"/>
</dbReference>
<evidence type="ECO:0000313" key="6">
    <source>
        <dbReference type="Proteomes" id="UP000694404"/>
    </source>
</evidence>
<keyword evidence="3" id="KW-0964">Secreted</keyword>
<evidence type="ECO:0000313" key="5">
    <source>
        <dbReference type="Ensembl" id="ENSCABP00000006101.1"/>
    </source>
</evidence>
<proteinExistence type="inferred from homology"/>
<evidence type="ECO:0000256" key="2">
    <source>
        <dbReference type="ARBA" id="ARBA00008118"/>
    </source>
</evidence>